<dbReference type="Proteomes" id="UP001153678">
    <property type="component" value="Unassembled WGS sequence"/>
</dbReference>
<name>A0A9W4SMY6_9GLOM</name>
<dbReference type="OrthoDB" id="2421706at2759"/>
<organism evidence="1 2">
    <name type="scientific">Funneliformis geosporum</name>
    <dbReference type="NCBI Taxonomy" id="1117311"/>
    <lineage>
        <taxon>Eukaryota</taxon>
        <taxon>Fungi</taxon>
        <taxon>Fungi incertae sedis</taxon>
        <taxon>Mucoromycota</taxon>
        <taxon>Glomeromycotina</taxon>
        <taxon>Glomeromycetes</taxon>
        <taxon>Glomerales</taxon>
        <taxon>Glomeraceae</taxon>
        <taxon>Funneliformis</taxon>
    </lineage>
</organism>
<evidence type="ECO:0000313" key="2">
    <source>
        <dbReference type="Proteomes" id="UP001153678"/>
    </source>
</evidence>
<dbReference type="EMBL" id="CAMKVN010001451">
    <property type="protein sequence ID" value="CAI2176062.1"/>
    <property type="molecule type" value="Genomic_DNA"/>
</dbReference>
<comment type="caution">
    <text evidence="1">The sequence shown here is derived from an EMBL/GenBank/DDBJ whole genome shotgun (WGS) entry which is preliminary data.</text>
</comment>
<sequence>MPKVLWSVPIPDLSIHLNPKCMRLSEIQIELVQLNILFEEKQRVELSELLQITWMQRKIQVIFKKIKNGIPCHYNQNNSLPQALNSSNQPSEENKSLEKGGVACIAKEVVELLKVFFHVGNANSSQHYLLEDIASYVE</sequence>
<accession>A0A9W4SMY6</accession>
<protein>
    <submittedName>
        <fullName evidence="1">4084_t:CDS:1</fullName>
    </submittedName>
</protein>
<evidence type="ECO:0000313" key="1">
    <source>
        <dbReference type="EMBL" id="CAI2176062.1"/>
    </source>
</evidence>
<keyword evidence="2" id="KW-1185">Reference proteome</keyword>
<gene>
    <name evidence="1" type="ORF">FWILDA_LOCUS7405</name>
</gene>
<dbReference type="AlphaFoldDB" id="A0A9W4SMY6"/>
<reference evidence="1" key="1">
    <citation type="submission" date="2022-08" db="EMBL/GenBank/DDBJ databases">
        <authorList>
            <person name="Kallberg Y."/>
            <person name="Tangrot J."/>
            <person name="Rosling A."/>
        </authorList>
    </citation>
    <scope>NUCLEOTIDE SEQUENCE</scope>
    <source>
        <strain evidence="1">Wild A</strain>
    </source>
</reference>
<proteinExistence type="predicted"/>